<dbReference type="SUPFAM" id="SSF81606">
    <property type="entry name" value="PP2C-like"/>
    <property type="match status" value="1"/>
</dbReference>
<reference evidence="3" key="1">
    <citation type="submission" date="2021-04" db="EMBL/GenBank/DDBJ databases">
        <title>Genome based classification of Actinospica acidithermotolerans sp. nov., an actinobacterium isolated from an Indonesian hot spring.</title>
        <authorList>
            <person name="Kusuma A.B."/>
            <person name="Putra K.E."/>
            <person name="Nafisah S."/>
            <person name="Loh J."/>
            <person name="Nouioui I."/>
            <person name="Goodfellow M."/>
        </authorList>
    </citation>
    <scope>NUCLEOTIDE SEQUENCE</scope>
    <source>
        <strain evidence="3">MGRD01-02</strain>
    </source>
</reference>
<feature type="domain" description="PPM-type phosphatase" evidence="2">
    <location>
        <begin position="107"/>
        <end position="355"/>
    </location>
</feature>
<proteinExistence type="predicted"/>
<accession>A0A941IKX7</accession>
<sequence>MTEPEQPDAAAGGLDETLGETLETPIARPAAAWPSCPACGAEVAPEDGYCEECGADLLVRRSEPALPSGGPCRSADCAGESFTDGYCDVCGSPEPDPRDHYERDLGPVAGVTDRGLRHSRNEDDMSLAVLGASGGAPIAVAVVCDGVSTSYKPETASAAAALTAREHLVLALRRGEDPHSATLGAFEQANKAVVALPADPVDEGNGRASTMVTAIVAEDGVTVGWVGDARVYWLDSNPEDSLALTLDDSWAGRMIADGTLTEEEAFKSPLAHTILRWLGPGAPEEPANLRVFLPDGPGLVLACSDGLWNYVPDAADLARLAAGGFGGLQAAANAMASVAIEGGGHDNITAVLVPWPPRRPEQGGEPTSEIQAVNEPVEGNEQ</sequence>
<dbReference type="EMBL" id="JAGSOH010000028">
    <property type="protein sequence ID" value="MBR7827111.1"/>
    <property type="molecule type" value="Genomic_DNA"/>
</dbReference>
<dbReference type="PROSITE" id="PS51746">
    <property type="entry name" value="PPM_2"/>
    <property type="match status" value="1"/>
</dbReference>
<dbReference type="Gene3D" id="3.60.40.10">
    <property type="entry name" value="PPM-type phosphatase domain"/>
    <property type="match status" value="1"/>
</dbReference>
<dbReference type="SMART" id="SM00332">
    <property type="entry name" value="PP2Cc"/>
    <property type="match status" value="1"/>
</dbReference>
<protein>
    <submittedName>
        <fullName evidence="3">Protein phosphatase 2C domain-containing protein</fullName>
    </submittedName>
</protein>
<dbReference type="RefSeq" id="WP_212518257.1">
    <property type="nucleotide sequence ID" value="NZ_JAGSOH010000028.1"/>
</dbReference>
<keyword evidence="4" id="KW-1185">Reference proteome</keyword>
<dbReference type="SMART" id="SM00331">
    <property type="entry name" value="PP2C_SIG"/>
    <property type="match status" value="1"/>
</dbReference>
<dbReference type="InterPro" id="IPR001932">
    <property type="entry name" value="PPM-type_phosphatase-like_dom"/>
</dbReference>
<name>A0A941IKX7_9ACTN</name>
<organism evidence="3 4">
    <name type="scientific">Actinospica acidithermotolerans</name>
    <dbReference type="NCBI Taxonomy" id="2828514"/>
    <lineage>
        <taxon>Bacteria</taxon>
        <taxon>Bacillati</taxon>
        <taxon>Actinomycetota</taxon>
        <taxon>Actinomycetes</taxon>
        <taxon>Catenulisporales</taxon>
        <taxon>Actinospicaceae</taxon>
        <taxon>Actinospica</taxon>
    </lineage>
</organism>
<feature type="region of interest" description="Disordered" evidence="1">
    <location>
        <begin position="1"/>
        <end position="26"/>
    </location>
</feature>
<evidence type="ECO:0000256" key="1">
    <source>
        <dbReference type="SAM" id="MobiDB-lite"/>
    </source>
</evidence>
<gene>
    <name evidence="3" type="ORF">KDK95_12410</name>
</gene>
<feature type="region of interest" description="Disordered" evidence="1">
    <location>
        <begin position="356"/>
        <end position="382"/>
    </location>
</feature>
<dbReference type="AlphaFoldDB" id="A0A941IKX7"/>
<evidence type="ECO:0000259" key="2">
    <source>
        <dbReference type="PROSITE" id="PS51746"/>
    </source>
</evidence>
<dbReference type="Proteomes" id="UP000676325">
    <property type="component" value="Unassembled WGS sequence"/>
</dbReference>
<dbReference type="InterPro" id="IPR036457">
    <property type="entry name" value="PPM-type-like_dom_sf"/>
</dbReference>
<evidence type="ECO:0000313" key="4">
    <source>
        <dbReference type="Proteomes" id="UP000676325"/>
    </source>
</evidence>
<evidence type="ECO:0000313" key="3">
    <source>
        <dbReference type="EMBL" id="MBR7827111.1"/>
    </source>
</evidence>
<comment type="caution">
    <text evidence="3">The sequence shown here is derived from an EMBL/GenBank/DDBJ whole genome shotgun (WGS) entry which is preliminary data.</text>
</comment>